<feature type="transmembrane region" description="Helical" evidence="6">
    <location>
        <begin position="162"/>
        <end position="183"/>
    </location>
</feature>
<keyword evidence="9" id="KW-1185">Reference proteome</keyword>
<dbReference type="InterPro" id="IPR020846">
    <property type="entry name" value="MFS_dom"/>
</dbReference>
<feature type="transmembrane region" description="Helical" evidence="6">
    <location>
        <begin position="264"/>
        <end position="281"/>
    </location>
</feature>
<dbReference type="InterPro" id="IPR036259">
    <property type="entry name" value="MFS_trans_sf"/>
</dbReference>
<dbReference type="PRINTS" id="PR01036">
    <property type="entry name" value="TCRTETB"/>
</dbReference>
<feature type="transmembrane region" description="Helical" evidence="6">
    <location>
        <begin position="302"/>
        <end position="328"/>
    </location>
</feature>
<dbReference type="PANTHER" id="PTHR42718:SF9">
    <property type="entry name" value="MAJOR FACILITATOR SUPERFAMILY MULTIDRUG TRANSPORTER MFSC"/>
    <property type="match status" value="1"/>
</dbReference>
<dbReference type="SUPFAM" id="SSF103473">
    <property type="entry name" value="MFS general substrate transporter"/>
    <property type="match status" value="1"/>
</dbReference>
<accession>A0A923NDH4</accession>
<protein>
    <submittedName>
        <fullName evidence="8">MFS transporter</fullName>
    </submittedName>
</protein>
<dbReference type="Proteomes" id="UP000644115">
    <property type="component" value="Unassembled WGS sequence"/>
</dbReference>
<evidence type="ECO:0000256" key="5">
    <source>
        <dbReference type="ARBA" id="ARBA00023136"/>
    </source>
</evidence>
<dbReference type="Gene3D" id="1.20.1250.20">
    <property type="entry name" value="MFS general substrate transporter like domains"/>
    <property type="match status" value="2"/>
</dbReference>
<name>A0A923NDH4_9FIRM</name>
<dbReference type="PANTHER" id="PTHR42718">
    <property type="entry name" value="MAJOR FACILITATOR SUPERFAMILY MULTIDRUG TRANSPORTER MFSC"/>
    <property type="match status" value="1"/>
</dbReference>
<evidence type="ECO:0000256" key="2">
    <source>
        <dbReference type="ARBA" id="ARBA00022448"/>
    </source>
</evidence>
<evidence type="ECO:0000313" key="8">
    <source>
        <dbReference type="EMBL" id="MBC5999727.1"/>
    </source>
</evidence>
<feature type="transmembrane region" description="Helical" evidence="6">
    <location>
        <begin position="109"/>
        <end position="127"/>
    </location>
</feature>
<dbReference type="RefSeq" id="WP_249287120.1">
    <property type="nucleotide sequence ID" value="NZ_JACRWC010000088.1"/>
</dbReference>
<gene>
    <name evidence="8" type="ORF">H8876_06910</name>
</gene>
<dbReference type="InterPro" id="IPR011701">
    <property type="entry name" value="MFS"/>
</dbReference>
<evidence type="ECO:0000256" key="3">
    <source>
        <dbReference type="ARBA" id="ARBA00022692"/>
    </source>
</evidence>
<dbReference type="CDD" id="cd17321">
    <property type="entry name" value="MFS_MMR_MDR_like"/>
    <property type="match status" value="1"/>
</dbReference>
<dbReference type="Pfam" id="PF07690">
    <property type="entry name" value="MFS_1"/>
    <property type="match status" value="1"/>
</dbReference>
<feature type="transmembrane region" description="Helical" evidence="6">
    <location>
        <begin position="334"/>
        <end position="357"/>
    </location>
</feature>
<feature type="transmembrane region" description="Helical" evidence="6">
    <location>
        <begin position="45"/>
        <end position="64"/>
    </location>
</feature>
<feature type="transmembrane region" description="Helical" evidence="6">
    <location>
        <begin position="240"/>
        <end position="258"/>
    </location>
</feature>
<dbReference type="GO" id="GO:0005886">
    <property type="term" value="C:plasma membrane"/>
    <property type="evidence" value="ECO:0007669"/>
    <property type="project" value="UniProtKB-SubCell"/>
</dbReference>
<reference evidence="8" key="1">
    <citation type="submission" date="2020-08" db="EMBL/GenBank/DDBJ databases">
        <authorList>
            <person name="Liu C."/>
            <person name="Sun Q."/>
        </authorList>
    </citation>
    <scope>NUCLEOTIDE SEQUENCE</scope>
    <source>
        <strain evidence="8">BX16</strain>
    </source>
</reference>
<feature type="domain" description="Major facilitator superfamily (MFS) profile" evidence="7">
    <location>
        <begin position="10"/>
        <end position="496"/>
    </location>
</feature>
<keyword evidence="3 6" id="KW-0812">Transmembrane</keyword>
<keyword evidence="4 6" id="KW-1133">Transmembrane helix</keyword>
<evidence type="ECO:0000313" key="9">
    <source>
        <dbReference type="Proteomes" id="UP000644115"/>
    </source>
</evidence>
<feature type="transmembrane region" description="Helical" evidence="6">
    <location>
        <begin position="76"/>
        <end position="103"/>
    </location>
</feature>
<comment type="subcellular location">
    <subcellularLocation>
        <location evidence="1">Cell membrane</location>
        <topology evidence="1">Multi-pass membrane protein</topology>
    </subcellularLocation>
</comment>
<sequence length="496" mass="52678">MPQTPKPKLTILVVVLTAFVTTFTGSALNLSIPDLSQEFHAGAGMVGWLVTGYTLAVAACSVPAGRVADITSLKSVLAIGVGLFTICCIAAVFSISIMMLILIRVVQGIGAAMIFSTNTAVLLKAFPAENHGRVIGYSLAATYAGLSSGPVLGGFLNQHFGWKAIFIVTGVITTAACIAVLRLPGDKNVKNLKTDSCGESHHLLTDTDLHGKTLQQLVRRKSNQQQDPEETLTKPHSLDLTGNLLYLISIVLLMYGLSEIGKGWISPVLAGVGLAVGMFFLRHEYRTEEPAVDIRMFRENIGYGFSNLSALLNYGATFAISYLVSIYLQVVQGFSSQATGLIMIAQPAIMAGLSPVAGKLSDRFSPFKLSSIGMGLCALGTCLFVFLNQGTSLWIVITALIITGFGFALFSSPNTNAVMSCVEETNYGVASSILATMRSIGHTISMVIVTIIVTCCMGDASLAEASPGILIRVIRIAFIIFTGICIAGVFISLKRR</sequence>
<keyword evidence="5 6" id="KW-0472">Membrane</keyword>
<dbReference type="AlphaFoldDB" id="A0A923NDH4"/>
<dbReference type="EMBL" id="JACRWC010000088">
    <property type="protein sequence ID" value="MBC5999727.1"/>
    <property type="molecule type" value="Genomic_DNA"/>
</dbReference>
<comment type="caution">
    <text evidence="8">The sequence shown here is derived from an EMBL/GenBank/DDBJ whole genome shotgun (WGS) entry which is preliminary data.</text>
</comment>
<keyword evidence="2" id="KW-0813">Transport</keyword>
<evidence type="ECO:0000259" key="7">
    <source>
        <dbReference type="PROSITE" id="PS50850"/>
    </source>
</evidence>
<feature type="transmembrane region" description="Helical" evidence="6">
    <location>
        <begin position="369"/>
        <end position="387"/>
    </location>
</feature>
<feature type="transmembrane region" description="Helical" evidence="6">
    <location>
        <begin position="444"/>
        <end position="463"/>
    </location>
</feature>
<organism evidence="8 9">
    <name type="scientific">Lentihominibacter faecis</name>
    <dbReference type="NCBI Taxonomy" id="2764712"/>
    <lineage>
        <taxon>Bacteria</taxon>
        <taxon>Bacillati</taxon>
        <taxon>Bacillota</taxon>
        <taxon>Clostridia</taxon>
        <taxon>Peptostreptococcales</taxon>
        <taxon>Anaerovoracaceae</taxon>
        <taxon>Lentihominibacter</taxon>
    </lineage>
</organism>
<proteinExistence type="predicted"/>
<feature type="transmembrane region" description="Helical" evidence="6">
    <location>
        <begin position="469"/>
        <end position="493"/>
    </location>
</feature>
<evidence type="ECO:0000256" key="4">
    <source>
        <dbReference type="ARBA" id="ARBA00022989"/>
    </source>
</evidence>
<dbReference type="GO" id="GO:0022857">
    <property type="term" value="F:transmembrane transporter activity"/>
    <property type="evidence" value="ECO:0007669"/>
    <property type="project" value="InterPro"/>
</dbReference>
<feature type="transmembrane region" description="Helical" evidence="6">
    <location>
        <begin position="134"/>
        <end position="156"/>
    </location>
</feature>
<evidence type="ECO:0000256" key="6">
    <source>
        <dbReference type="SAM" id="Phobius"/>
    </source>
</evidence>
<feature type="transmembrane region" description="Helical" evidence="6">
    <location>
        <begin position="393"/>
        <end position="410"/>
    </location>
</feature>
<evidence type="ECO:0000256" key="1">
    <source>
        <dbReference type="ARBA" id="ARBA00004651"/>
    </source>
</evidence>
<dbReference type="PROSITE" id="PS50850">
    <property type="entry name" value="MFS"/>
    <property type="match status" value="1"/>
</dbReference>